<dbReference type="RefSeq" id="WP_269778110.1">
    <property type="nucleotide sequence ID" value="NZ_OBEA01000002.1"/>
</dbReference>
<dbReference type="InterPro" id="IPR003439">
    <property type="entry name" value="ABC_transporter-like_ATP-bd"/>
</dbReference>
<dbReference type="CDD" id="cd03214">
    <property type="entry name" value="ABC_Iron-Siderophores_B12_Hemin"/>
    <property type="match status" value="1"/>
</dbReference>
<reference evidence="7 8" key="1">
    <citation type="submission" date="2017-09" db="EMBL/GenBank/DDBJ databases">
        <authorList>
            <person name="Ehlers B."/>
            <person name="Leendertz F.H."/>
        </authorList>
    </citation>
    <scope>NUCLEOTIDE SEQUENCE [LARGE SCALE GENOMIC DNA]</scope>
    <source>
        <strain evidence="7 8">CGMCC 1.12662</strain>
    </source>
</reference>
<dbReference type="Gene3D" id="3.40.50.300">
    <property type="entry name" value="P-loop containing nucleotide triphosphate hydrolases"/>
    <property type="match status" value="1"/>
</dbReference>
<sequence>MNAPLTHAPAAAEADEHLSGRNIRLGLRGKQILDSVDFTARPGEVTAIVGPNGSGKTTLLRCLTGEIAGQCAPGSTIRMGALDVTRAEPWLLAQRRAVLAQATSLAFPFTVLEVVRLGAEGAGGAARARQALAQVDLGHYAERYYQELSGGEQQRVQLARVLAQLDAPRGHHGPRWLFLDEPVSALDIGHQLQVMEIARAFARNGGGVVAVMHDLNLTAMFAQEVVLLNQGRVLGAGAPAEVLTDRLLETAYGCRLRIGVAPRDGLFLLPQTAEQGN</sequence>
<proteinExistence type="predicted"/>
<evidence type="ECO:0000256" key="5">
    <source>
        <dbReference type="ARBA" id="ARBA00037066"/>
    </source>
</evidence>
<keyword evidence="4" id="KW-1278">Translocase</keyword>
<keyword evidence="1" id="KW-0813">Transport</keyword>
<dbReference type="PANTHER" id="PTHR42794:SF1">
    <property type="entry name" value="HEMIN IMPORT ATP-BINDING PROTEIN HMUV"/>
    <property type="match status" value="1"/>
</dbReference>
<evidence type="ECO:0000256" key="3">
    <source>
        <dbReference type="ARBA" id="ARBA00022840"/>
    </source>
</evidence>
<feature type="domain" description="ABC transporter" evidence="6">
    <location>
        <begin position="18"/>
        <end position="255"/>
    </location>
</feature>
<keyword evidence="2" id="KW-0547">Nucleotide-binding</keyword>
<evidence type="ECO:0000313" key="7">
    <source>
        <dbReference type="EMBL" id="SNY48313.1"/>
    </source>
</evidence>
<dbReference type="Proteomes" id="UP000231655">
    <property type="component" value="Unassembled WGS sequence"/>
</dbReference>
<evidence type="ECO:0000256" key="4">
    <source>
        <dbReference type="ARBA" id="ARBA00022967"/>
    </source>
</evidence>
<dbReference type="InterPro" id="IPR027417">
    <property type="entry name" value="P-loop_NTPase"/>
</dbReference>
<keyword evidence="3 7" id="KW-0067">ATP-binding</keyword>
<name>A0A285IK77_9RHOB</name>
<gene>
    <name evidence="7" type="ORF">SAMN06297129_1396</name>
</gene>
<comment type="function">
    <text evidence="5">Part of the ABC transporter complex HmuTUV involved in hemin import. Responsible for energy coupling to the transport system.</text>
</comment>
<dbReference type="InterPro" id="IPR003593">
    <property type="entry name" value="AAA+_ATPase"/>
</dbReference>
<dbReference type="EMBL" id="OBEA01000002">
    <property type="protein sequence ID" value="SNY48313.1"/>
    <property type="molecule type" value="Genomic_DNA"/>
</dbReference>
<organism evidence="7 8">
    <name type="scientific">Pseudooceanicola antarcticus</name>
    <dbReference type="NCBI Taxonomy" id="1247613"/>
    <lineage>
        <taxon>Bacteria</taxon>
        <taxon>Pseudomonadati</taxon>
        <taxon>Pseudomonadota</taxon>
        <taxon>Alphaproteobacteria</taxon>
        <taxon>Rhodobacterales</taxon>
        <taxon>Paracoccaceae</taxon>
        <taxon>Pseudooceanicola</taxon>
    </lineage>
</organism>
<dbReference type="GO" id="GO:0016887">
    <property type="term" value="F:ATP hydrolysis activity"/>
    <property type="evidence" value="ECO:0007669"/>
    <property type="project" value="InterPro"/>
</dbReference>
<evidence type="ECO:0000313" key="8">
    <source>
        <dbReference type="Proteomes" id="UP000231655"/>
    </source>
</evidence>
<accession>A0A285IK77</accession>
<dbReference type="PANTHER" id="PTHR42794">
    <property type="entry name" value="HEMIN IMPORT ATP-BINDING PROTEIN HMUV"/>
    <property type="match status" value="1"/>
</dbReference>
<dbReference type="SMART" id="SM00382">
    <property type="entry name" value="AAA"/>
    <property type="match status" value="1"/>
</dbReference>
<evidence type="ECO:0000259" key="6">
    <source>
        <dbReference type="PROSITE" id="PS50893"/>
    </source>
</evidence>
<evidence type="ECO:0000256" key="1">
    <source>
        <dbReference type="ARBA" id="ARBA00022448"/>
    </source>
</evidence>
<dbReference type="PROSITE" id="PS50893">
    <property type="entry name" value="ABC_TRANSPORTER_2"/>
    <property type="match status" value="1"/>
</dbReference>
<dbReference type="GO" id="GO:0005524">
    <property type="term" value="F:ATP binding"/>
    <property type="evidence" value="ECO:0007669"/>
    <property type="project" value="UniProtKB-KW"/>
</dbReference>
<dbReference type="SUPFAM" id="SSF52540">
    <property type="entry name" value="P-loop containing nucleoside triphosphate hydrolases"/>
    <property type="match status" value="1"/>
</dbReference>
<protein>
    <submittedName>
        <fullName evidence="7">Iron complex transport system ATP-binding protein</fullName>
    </submittedName>
</protein>
<dbReference type="PROSITE" id="PS00211">
    <property type="entry name" value="ABC_TRANSPORTER_1"/>
    <property type="match status" value="1"/>
</dbReference>
<dbReference type="NCBIfam" id="NF010068">
    <property type="entry name" value="PRK13548.1"/>
    <property type="match status" value="1"/>
</dbReference>
<dbReference type="Pfam" id="PF00005">
    <property type="entry name" value="ABC_tran"/>
    <property type="match status" value="1"/>
</dbReference>
<evidence type="ECO:0000256" key="2">
    <source>
        <dbReference type="ARBA" id="ARBA00022741"/>
    </source>
</evidence>
<dbReference type="AlphaFoldDB" id="A0A285IK77"/>
<dbReference type="InterPro" id="IPR017871">
    <property type="entry name" value="ABC_transporter-like_CS"/>
</dbReference>